<dbReference type="SUPFAM" id="SSF53448">
    <property type="entry name" value="Nucleotide-diphospho-sugar transferases"/>
    <property type="match status" value="1"/>
</dbReference>
<organism evidence="2">
    <name type="scientific">marine metagenome</name>
    <dbReference type="NCBI Taxonomy" id="408172"/>
    <lineage>
        <taxon>unclassified sequences</taxon>
        <taxon>metagenomes</taxon>
        <taxon>ecological metagenomes</taxon>
    </lineage>
</organism>
<dbReference type="Gene3D" id="3.90.550.10">
    <property type="entry name" value="Spore Coat Polysaccharide Biosynthesis Protein SpsA, Chain A"/>
    <property type="match status" value="1"/>
</dbReference>
<feature type="non-terminal residue" evidence="2">
    <location>
        <position position="34"/>
    </location>
</feature>
<gene>
    <name evidence="2" type="ORF">METZ01_LOCUS478268</name>
</gene>
<name>A0A383BZR4_9ZZZZ</name>
<dbReference type="InterPro" id="IPR005835">
    <property type="entry name" value="NTP_transferase_dom"/>
</dbReference>
<feature type="domain" description="Nucleotidyl transferase" evidence="1">
    <location>
        <begin position="1"/>
        <end position="31"/>
    </location>
</feature>
<dbReference type="AlphaFoldDB" id="A0A383BZR4"/>
<sequence length="34" mass="3621">VILAGGFGTRLEGLLGDLPKPMAPVNGRPFVEWI</sequence>
<dbReference type="Pfam" id="PF00483">
    <property type="entry name" value="NTP_transferase"/>
    <property type="match status" value="1"/>
</dbReference>
<accession>A0A383BZR4</accession>
<protein>
    <recommendedName>
        <fullName evidence="1">Nucleotidyl transferase domain-containing protein</fullName>
    </recommendedName>
</protein>
<dbReference type="InterPro" id="IPR029044">
    <property type="entry name" value="Nucleotide-diphossugar_trans"/>
</dbReference>
<reference evidence="2" key="1">
    <citation type="submission" date="2018-05" db="EMBL/GenBank/DDBJ databases">
        <authorList>
            <person name="Lanie J.A."/>
            <person name="Ng W.-L."/>
            <person name="Kazmierczak K.M."/>
            <person name="Andrzejewski T.M."/>
            <person name="Davidsen T.M."/>
            <person name="Wayne K.J."/>
            <person name="Tettelin H."/>
            <person name="Glass J.I."/>
            <person name="Rusch D."/>
            <person name="Podicherti R."/>
            <person name="Tsui H.-C.T."/>
            <person name="Winkler M.E."/>
        </authorList>
    </citation>
    <scope>NUCLEOTIDE SEQUENCE</scope>
</reference>
<evidence type="ECO:0000313" key="2">
    <source>
        <dbReference type="EMBL" id="SVE25414.1"/>
    </source>
</evidence>
<proteinExistence type="predicted"/>
<evidence type="ECO:0000259" key="1">
    <source>
        <dbReference type="Pfam" id="PF00483"/>
    </source>
</evidence>
<feature type="non-terminal residue" evidence="2">
    <location>
        <position position="1"/>
    </location>
</feature>
<dbReference type="EMBL" id="UINC01204609">
    <property type="protein sequence ID" value="SVE25414.1"/>
    <property type="molecule type" value="Genomic_DNA"/>
</dbReference>